<organism evidence="2 3">
    <name type="scientific">Candidatus Nitrosotalea okcheonensis</name>
    <dbReference type="NCBI Taxonomy" id="1903276"/>
    <lineage>
        <taxon>Archaea</taxon>
        <taxon>Nitrososphaerota</taxon>
        <taxon>Nitrososphaeria</taxon>
        <taxon>Nitrosotaleales</taxon>
        <taxon>Nitrosotaleaceae</taxon>
        <taxon>Nitrosotalea</taxon>
    </lineage>
</organism>
<evidence type="ECO:0000313" key="2">
    <source>
        <dbReference type="EMBL" id="SMH71899.1"/>
    </source>
</evidence>
<dbReference type="RefSeq" id="WP_157927782.1">
    <property type="nucleotide sequence ID" value="NZ_LT841358.1"/>
</dbReference>
<keyword evidence="1" id="KW-0472">Membrane</keyword>
<reference evidence="3" key="1">
    <citation type="submission" date="2017-03" db="EMBL/GenBank/DDBJ databases">
        <authorList>
            <person name="Herbold C."/>
        </authorList>
    </citation>
    <scope>NUCLEOTIDE SEQUENCE [LARGE SCALE GENOMIC DNA]</scope>
</reference>
<gene>
    <name evidence="2" type="ORF">NCS_11711</name>
</gene>
<proteinExistence type="predicted"/>
<feature type="transmembrane region" description="Helical" evidence="1">
    <location>
        <begin position="7"/>
        <end position="29"/>
    </location>
</feature>
<keyword evidence="1" id="KW-1133">Transmembrane helix</keyword>
<dbReference type="EMBL" id="LT841358">
    <property type="protein sequence ID" value="SMH71899.1"/>
    <property type="molecule type" value="Genomic_DNA"/>
</dbReference>
<evidence type="ECO:0000313" key="3">
    <source>
        <dbReference type="Proteomes" id="UP000230607"/>
    </source>
</evidence>
<sequence>MLTKKSVAGIGIGLVAVILGTFFMLQSIMTNVHDVTDVVDVGKNDVFQFDAEKHYHELLNVTGSSFHIHMKTPSTGLQIDKDFQKEISLDWYSLDNGQHFINITNTGDSVLHVTGKLEAVTNPLIFTSHLLVISSGILIIGISAVFSIRKPKGF</sequence>
<name>A0A2H1FGK2_9ARCH</name>
<dbReference type="AlphaFoldDB" id="A0A2H1FGK2"/>
<dbReference type="Proteomes" id="UP000230607">
    <property type="component" value="Chromosome 1"/>
</dbReference>
<dbReference type="OrthoDB" id="12077at2157"/>
<accession>A0A2H1FGK2</accession>
<protein>
    <submittedName>
        <fullName evidence="2">Uncharacterized protein</fullName>
    </submittedName>
</protein>
<feature type="transmembrane region" description="Helical" evidence="1">
    <location>
        <begin position="124"/>
        <end position="148"/>
    </location>
</feature>
<evidence type="ECO:0000256" key="1">
    <source>
        <dbReference type="SAM" id="Phobius"/>
    </source>
</evidence>
<keyword evidence="1" id="KW-0812">Transmembrane</keyword>
<keyword evidence="3" id="KW-1185">Reference proteome</keyword>